<keyword evidence="8" id="KW-0067">ATP-binding</keyword>
<evidence type="ECO:0000256" key="2">
    <source>
        <dbReference type="ARBA" id="ARBA00005810"/>
    </source>
</evidence>
<evidence type="ECO:0000256" key="10">
    <source>
        <dbReference type="ARBA" id="ARBA00029409"/>
    </source>
</evidence>
<evidence type="ECO:0000256" key="4">
    <source>
        <dbReference type="ARBA" id="ARBA00016218"/>
    </source>
</evidence>
<feature type="domain" description="Deoxynucleoside kinase" evidence="14">
    <location>
        <begin position="181"/>
        <end position="376"/>
    </location>
</feature>
<dbReference type="EMBL" id="RQVQ01000001">
    <property type="protein sequence ID" value="RRJ93272.1"/>
    <property type="molecule type" value="Genomic_DNA"/>
</dbReference>
<dbReference type="GO" id="GO:0005524">
    <property type="term" value="F:ATP binding"/>
    <property type="evidence" value="ECO:0007669"/>
    <property type="project" value="UniProtKB-KW"/>
</dbReference>
<organism evidence="15 16">
    <name type="scientific">Paenimyroides tangerinum</name>
    <dbReference type="NCBI Taxonomy" id="2488728"/>
    <lineage>
        <taxon>Bacteria</taxon>
        <taxon>Pseudomonadati</taxon>
        <taxon>Bacteroidota</taxon>
        <taxon>Flavobacteriia</taxon>
        <taxon>Flavobacteriales</taxon>
        <taxon>Flavobacteriaceae</taxon>
        <taxon>Paenimyroides</taxon>
    </lineage>
</organism>
<evidence type="ECO:0000256" key="7">
    <source>
        <dbReference type="ARBA" id="ARBA00022777"/>
    </source>
</evidence>
<evidence type="ECO:0000313" key="15">
    <source>
        <dbReference type="EMBL" id="RRJ93272.1"/>
    </source>
</evidence>
<protein>
    <recommendedName>
        <fullName evidence="4">2-amino-4-hydroxy-6-hydroxymethyldihydropteridine pyrophosphokinase</fullName>
        <ecNumber evidence="3">2.7.6.3</ecNumber>
    </recommendedName>
    <alternativeName>
        <fullName evidence="11">6-hydroxymethyl-7,8-dihydropterin pyrophosphokinase</fullName>
    </alternativeName>
    <alternativeName>
        <fullName evidence="12">7,8-dihydro-6-hydroxymethylpterin-pyrophosphokinase</fullName>
    </alternativeName>
</protein>
<name>A0A3P3WDP4_9FLAO</name>
<comment type="caution">
    <text evidence="15">The sequence shown here is derived from an EMBL/GenBank/DDBJ whole genome shotgun (WGS) entry which is preliminary data.</text>
</comment>
<evidence type="ECO:0000259" key="14">
    <source>
        <dbReference type="Pfam" id="PF01712"/>
    </source>
</evidence>
<proteinExistence type="inferred from homology"/>
<evidence type="ECO:0000256" key="8">
    <source>
        <dbReference type="ARBA" id="ARBA00022840"/>
    </source>
</evidence>
<dbReference type="AlphaFoldDB" id="A0A3P3WDP4"/>
<evidence type="ECO:0000259" key="13">
    <source>
        <dbReference type="Pfam" id="PF01288"/>
    </source>
</evidence>
<dbReference type="GO" id="GO:0003848">
    <property type="term" value="F:2-amino-4-hydroxy-6-hydroxymethyldihydropteridine diphosphokinase activity"/>
    <property type="evidence" value="ECO:0007669"/>
    <property type="project" value="UniProtKB-EC"/>
</dbReference>
<dbReference type="Gene3D" id="3.30.70.560">
    <property type="entry name" value="7,8-Dihydro-6-hydroxymethylpterin-pyrophosphokinase HPPK"/>
    <property type="match status" value="1"/>
</dbReference>
<keyword evidence="16" id="KW-1185">Reference proteome</keyword>
<dbReference type="GO" id="GO:0046656">
    <property type="term" value="P:folic acid biosynthetic process"/>
    <property type="evidence" value="ECO:0007669"/>
    <property type="project" value="UniProtKB-KW"/>
</dbReference>
<evidence type="ECO:0000313" key="16">
    <source>
        <dbReference type="Proteomes" id="UP000275719"/>
    </source>
</evidence>
<accession>A0A3P3WDP4</accession>
<keyword evidence="6" id="KW-0547">Nucleotide-binding</keyword>
<dbReference type="InterPro" id="IPR031314">
    <property type="entry name" value="DNK_dom"/>
</dbReference>
<dbReference type="UniPathway" id="UPA00077">
    <property type="reaction ID" value="UER00155"/>
</dbReference>
<dbReference type="Gene3D" id="3.40.50.300">
    <property type="entry name" value="P-loop containing nucleotide triphosphate hydrolases"/>
    <property type="match status" value="1"/>
</dbReference>
<feature type="domain" description="7,8-dihydro-6-hydroxymethylpterin-pyrophosphokinase" evidence="13">
    <location>
        <begin position="8"/>
        <end position="134"/>
    </location>
</feature>
<dbReference type="NCBIfam" id="TIGR01498">
    <property type="entry name" value="folK"/>
    <property type="match status" value="1"/>
</dbReference>
<dbReference type="PANTHER" id="PTHR43071:SF1">
    <property type="entry name" value="2-AMINO-4-HYDROXY-6-HYDROXYMETHYLDIHYDROPTERIDINE PYROPHOSPHOKINASE"/>
    <property type="match status" value="1"/>
</dbReference>
<evidence type="ECO:0000256" key="11">
    <source>
        <dbReference type="ARBA" id="ARBA00029766"/>
    </source>
</evidence>
<dbReference type="CDD" id="cd01673">
    <property type="entry name" value="dNK"/>
    <property type="match status" value="1"/>
</dbReference>
<comment type="similarity">
    <text evidence="2">Belongs to the HPPK family.</text>
</comment>
<keyword evidence="9" id="KW-0289">Folate biosynthesis</keyword>
<evidence type="ECO:0000256" key="1">
    <source>
        <dbReference type="ARBA" id="ARBA00005051"/>
    </source>
</evidence>
<dbReference type="RefSeq" id="WP_125016290.1">
    <property type="nucleotide sequence ID" value="NZ_RQVQ01000001.1"/>
</dbReference>
<dbReference type="Pfam" id="PF01288">
    <property type="entry name" value="HPPK"/>
    <property type="match status" value="1"/>
</dbReference>
<comment type="pathway">
    <text evidence="1">Cofactor biosynthesis; tetrahydrofolate biosynthesis; 2-amino-4-hydroxy-6-hydroxymethyl-7,8-dihydropteridine diphosphate from 7,8-dihydroneopterin triphosphate: step 4/4.</text>
</comment>
<evidence type="ECO:0000256" key="12">
    <source>
        <dbReference type="ARBA" id="ARBA00033413"/>
    </source>
</evidence>
<dbReference type="EC" id="2.7.6.3" evidence="3"/>
<dbReference type="OrthoDB" id="9776634at2"/>
<dbReference type="InterPro" id="IPR027417">
    <property type="entry name" value="P-loop_NTPase"/>
</dbReference>
<dbReference type="GO" id="GO:0046654">
    <property type="term" value="P:tetrahydrofolate biosynthetic process"/>
    <property type="evidence" value="ECO:0007669"/>
    <property type="project" value="UniProtKB-UniPathway"/>
</dbReference>
<evidence type="ECO:0000256" key="9">
    <source>
        <dbReference type="ARBA" id="ARBA00022909"/>
    </source>
</evidence>
<sequence>MYKQHQIILSLGSNQGNRKDNLQNAINLINNEVGSVITISPVYETPSWGFESDAFFNCAILIHSFKSAEDVLAHCLHIETRLGRIRNQEAGYAARSIDIDMISFNEEIISTDTLKIPHPFVQDRKFVLQPCADLKLDWIHPILKKSFKELLVATTDDSEIKKIDALVNPMDKYTFNQLNFIAIEGNIGSGKTTLTQKIAADFNAKTVLERFADNPFLPQFYKDPSRYAFPLEMSFLADRYSQISDDLGQLDLFKDFIVADYFIYKSLIFAQVTIDEDEFRLYKNIFDIMYKEVTQPDLYIYLHQETDRLLDNIKKRGRSYESEIPADYLNKINKSYADFIKTNKNQNTLVIDMTELDLIENQEDYIAILDQIQEKIKPN</sequence>
<evidence type="ECO:0000256" key="5">
    <source>
        <dbReference type="ARBA" id="ARBA00022679"/>
    </source>
</evidence>
<comment type="function">
    <text evidence="10">Catalyzes the transfer of pyrophosphate from adenosine triphosphate (ATP) to 6-hydroxymethyl-7,8-dihydropterin, an enzymatic step in folate biosynthesis pathway.</text>
</comment>
<dbReference type="SUPFAM" id="SSF52540">
    <property type="entry name" value="P-loop containing nucleoside triphosphate hydrolases"/>
    <property type="match status" value="1"/>
</dbReference>
<gene>
    <name evidence="15" type="primary">folK</name>
    <name evidence="15" type="ORF">EG240_00435</name>
</gene>
<dbReference type="PANTHER" id="PTHR43071">
    <property type="entry name" value="2-AMINO-4-HYDROXY-6-HYDROXYMETHYLDIHYDROPTERIDINE PYROPHOSPHOKINASE"/>
    <property type="match status" value="1"/>
</dbReference>
<dbReference type="GO" id="GO:0016301">
    <property type="term" value="F:kinase activity"/>
    <property type="evidence" value="ECO:0007669"/>
    <property type="project" value="UniProtKB-KW"/>
</dbReference>
<dbReference type="SUPFAM" id="SSF55083">
    <property type="entry name" value="6-hydroxymethyl-7,8-dihydropterin pyrophosphokinase, HPPK"/>
    <property type="match status" value="1"/>
</dbReference>
<keyword evidence="5 15" id="KW-0808">Transferase</keyword>
<reference evidence="15 16" key="1">
    <citation type="submission" date="2018-11" db="EMBL/GenBank/DDBJ databases">
        <title>Flavobacterium sp. nov., YIM 102701-2 draft genome.</title>
        <authorList>
            <person name="Li G."/>
            <person name="Jiang Y."/>
        </authorList>
    </citation>
    <scope>NUCLEOTIDE SEQUENCE [LARGE SCALE GENOMIC DNA]</scope>
    <source>
        <strain evidence="15 16">YIM 102701-2</strain>
    </source>
</reference>
<dbReference type="Pfam" id="PF01712">
    <property type="entry name" value="dNK"/>
    <property type="match status" value="1"/>
</dbReference>
<dbReference type="InterPro" id="IPR000550">
    <property type="entry name" value="Hppk"/>
</dbReference>
<evidence type="ECO:0000256" key="3">
    <source>
        <dbReference type="ARBA" id="ARBA00013253"/>
    </source>
</evidence>
<keyword evidence="7 15" id="KW-0418">Kinase</keyword>
<dbReference type="Proteomes" id="UP000275719">
    <property type="component" value="Unassembled WGS sequence"/>
</dbReference>
<dbReference type="CDD" id="cd00483">
    <property type="entry name" value="HPPK"/>
    <property type="match status" value="1"/>
</dbReference>
<evidence type="ECO:0000256" key="6">
    <source>
        <dbReference type="ARBA" id="ARBA00022741"/>
    </source>
</evidence>
<dbReference type="InterPro" id="IPR035907">
    <property type="entry name" value="Hppk_sf"/>
</dbReference>